<dbReference type="EMBL" id="SPHZ02000009">
    <property type="protein sequence ID" value="KAF0900597.1"/>
    <property type="molecule type" value="Genomic_DNA"/>
</dbReference>
<keyword evidence="3" id="KW-1185">Reference proteome</keyword>
<feature type="region of interest" description="Disordered" evidence="1">
    <location>
        <begin position="37"/>
        <end position="64"/>
    </location>
</feature>
<evidence type="ECO:0000313" key="3">
    <source>
        <dbReference type="Proteomes" id="UP000479710"/>
    </source>
</evidence>
<organism evidence="2 3">
    <name type="scientific">Oryza meyeriana var. granulata</name>
    <dbReference type="NCBI Taxonomy" id="110450"/>
    <lineage>
        <taxon>Eukaryota</taxon>
        <taxon>Viridiplantae</taxon>
        <taxon>Streptophyta</taxon>
        <taxon>Embryophyta</taxon>
        <taxon>Tracheophyta</taxon>
        <taxon>Spermatophyta</taxon>
        <taxon>Magnoliopsida</taxon>
        <taxon>Liliopsida</taxon>
        <taxon>Poales</taxon>
        <taxon>Poaceae</taxon>
        <taxon>BOP clade</taxon>
        <taxon>Oryzoideae</taxon>
        <taxon>Oryzeae</taxon>
        <taxon>Oryzinae</taxon>
        <taxon>Oryza</taxon>
        <taxon>Oryza meyeriana</taxon>
    </lineage>
</organism>
<evidence type="ECO:0000256" key="1">
    <source>
        <dbReference type="SAM" id="MobiDB-lite"/>
    </source>
</evidence>
<feature type="compositionally biased region" description="Basic and acidic residues" evidence="1">
    <location>
        <begin position="52"/>
        <end position="64"/>
    </location>
</feature>
<gene>
    <name evidence="2" type="ORF">E2562_033119</name>
</gene>
<dbReference type="AlphaFoldDB" id="A0A6G1CKM7"/>
<accession>A0A6G1CKM7</accession>
<proteinExistence type="predicted"/>
<reference evidence="2 3" key="1">
    <citation type="submission" date="2019-11" db="EMBL/GenBank/DDBJ databases">
        <title>Whole genome sequence of Oryza granulata.</title>
        <authorList>
            <person name="Li W."/>
        </authorList>
    </citation>
    <scope>NUCLEOTIDE SEQUENCE [LARGE SCALE GENOMIC DNA]</scope>
    <source>
        <strain evidence="3">cv. Menghai</strain>
        <tissue evidence="2">Leaf</tissue>
    </source>
</reference>
<protein>
    <submittedName>
        <fullName evidence="2">Uncharacterized protein</fullName>
    </submittedName>
</protein>
<dbReference type="Proteomes" id="UP000479710">
    <property type="component" value="Unassembled WGS sequence"/>
</dbReference>
<comment type="caution">
    <text evidence="2">The sequence shown here is derived from an EMBL/GenBank/DDBJ whole genome shotgun (WGS) entry which is preliminary data.</text>
</comment>
<name>A0A6G1CKM7_9ORYZ</name>
<sequence length="64" mass="6921">MTTAFQQLPVTFDVEEVVARDLLSTAVLMVMAVQPCDGGNNDKQRLKGGGIDGEKSRHDCEARA</sequence>
<evidence type="ECO:0000313" key="2">
    <source>
        <dbReference type="EMBL" id="KAF0900597.1"/>
    </source>
</evidence>